<evidence type="ECO:0000313" key="1">
    <source>
        <dbReference type="EMBL" id="KAG5639053.1"/>
    </source>
</evidence>
<proteinExistence type="predicted"/>
<gene>
    <name evidence="1" type="ORF">H0H81_007311</name>
</gene>
<name>A0A9P7FVU5_9AGAR</name>
<dbReference type="EMBL" id="JABCKI010005733">
    <property type="protein sequence ID" value="KAG5639053.1"/>
    <property type="molecule type" value="Genomic_DNA"/>
</dbReference>
<accession>A0A9P7FVU5</accession>
<dbReference type="AlphaFoldDB" id="A0A9P7FVU5"/>
<dbReference type="Proteomes" id="UP000717328">
    <property type="component" value="Unassembled WGS sequence"/>
</dbReference>
<comment type="caution">
    <text evidence="1">The sequence shown here is derived from an EMBL/GenBank/DDBJ whole genome shotgun (WGS) entry which is preliminary data.</text>
</comment>
<evidence type="ECO:0000313" key="2">
    <source>
        <dbReference type="Proteomes" id="UP000717328"/>
    </source>
</evidence>
<protein>
    <submittedName>
        <fullName evidence="1">Uncharacterized protein</fullName>
    </submittedName>
</protein>
<sequence length="78" mass="8807">MASLLPPKKKALLIAINYSRTLKLRLMKPQKEVKVLRHLLEAQLKPVSEGYGYSDITVLTDDAATKPEHQPTRANIVR</sequence>
<keyword evidence="2" id="KW-1185">Reference proteome</keyword>
<reference evidence="1" key="2">
    <citation type="submission" date="2021-10" db="EMBL/GenBank/DDBJ databases">
        <title>Phylogenomics reveals ancestral predisposition of the termite-cultivated fungus Termitomyces towards a domesticated lifestyle.</title>
        <authorList>
            <person name="Auxier B."/>
            <person name="Grum-Grzhimaylo A."/>
            <person name="Cardenas M.E."/>
            <person name="Lodge J.D."/>
            <person name="Laessoe T."/>
            <person name="Pedersen O."/>
            <person name="Smith M.E."/>
            <person name="Kuyper T.W."/>
            <person name="Franco-Molano E.A."/>
            <person name="Baroni T.J."/>
            <person name="Aanen D.K."/>
        </authorList>
    </citation>
    <scope>NUCLEOTIDE SEQUENCE</scope>
    <source>
        <strain evidence="1">D49</strain>
    </source>
</reference>
<reference evidence="1" key="1">
    <citation type="submission" date="2021-02" db="EMBL/GenBank/DDBJ databases">
        <authorList>
            <person name="Nieuwenhuis M."/>
            <person name="Van De Peppel L.J.J."/>
        </authorList>
    </citation>
    <scope>NUCLEOTIDE SEQUENCE</scope>
    <source>
        <strain evidence="1">D49</strain>
    </source>
</reference>
<organism evidence="1 2">
    <name type="scientific">Sphagnurus paluster</name>
    <dbReference type="NCBI Taxonomy" id="117069"/>
    <lineage>
        <taxon>Eukaryota</taxon>
        <taxon>Fungi</taxon>
        <taxon>Dikarya</taxon>
        <taxon>Basidiomycota</taxon>
        <taxon>Agaricomycotina</taxon>
        <taxon>Agaricomycetes</taxon>
        <taxon>Agaricomycetidae</taxon>
        <taxon>Agaricales</taxon>
        <taxon>Tricholomatineae</taxon>
        <taxon>Lyophyllaceae</taxon>
        <taxon>Sphagnurus</taxon>
    </lineage>
</organism>
<dbReference type="Gene3D" id="3.40.50.12660">
    <property type="match status" value="1"/>
</dbReference>